<dbReference type="Proteomes" id="UP000430222">
    <property type="component" value="Unassembled WGS sequence"/>
</dbReference>
<dbReference type="AlphaFoldDB" id="A0A6I2V0G2"/>
<dbReference type="EMBL" id="VUNL01000016">
    <property type="protein sequence ID" value="MSV25830.1"/>
    <property type="molecule type" value="Genomic_DNA"/>
</dbReference>
<dbReference type="Pfam" id="PF13707">
    <property type="entry name" value="RloB"/>
    <property type="match status" value="1"/>
</dbReference>
<dbReference type="InterPro" id="IPR025591">
    <property type="entry name" value="RloB"/>
</dbReference>
<reference evidence="1 2" key="1">
    <citation type="submission" date="2019-08" db="EMBL/GenBank/DDBJ databases">
        <title>In-depth cultivation of the pig gut microbiome towards novel bacterial diversity and tailored functional studies.</title>
        <authorList>
            <person name="Wylensek D."/>
            <person name="Hitch T.C.A."/>
            <person name="Clavel T."/>
        </authorList>
    </citation>
    <scope>NUCLEOTIDE SEQUENCE [LARGE SCALE GENOMIC DNA]</scope>
    <source>
        <strain evidence="2">WCA-380-WT-3B3</strain>
    </source>
</reference>
<evidence type="ECO:0000313" key="2">
    <source>
        <dbReference type="Proteomes" id="UP000430222"/>
    </source>
</evidence>
<comment type="caution">
    <text evidence="1">The sequence shown here is derived from an EMBL/GenBank/DDBJ whole genome shotgun (WGS) entry which is preliminary data.</text>
</comment>
<accession>A0A6I2V0G2</accession>
<protein>
    <submittedName>
        <fullName evidence="1">RloB domain-containing protein</fullName>
    </submittedName>
</protein>
<keyword evidence="2" id="KW-1185">Reference proteome</keyword>
<evidence type="ECO:0000313" key="1">
    <source>
        <dbReference type="EMBL" id="MSV25830.1"/>
    </source>
</evidence>
<proteinExistence type="predicted"/>
<sequence length="210" mass="24484">MMRNRKAYKIKQRNSNTRTPKRILLIKAEGKNKTEINYFNKFKSDTINVVLAKGNETDPENMMQQLVKQYNNDDLGDNDLAVCLVDADFDSSKDAQLKAAEKLIPKEKNIKLIVSNPCFEIWFICHFIYTTRNYTNTDDVLKYLKTIIPDYEKNSLTVFDKLKNNGNEDDAIHNAKKLEQYCLTNQKKPHTVGFTPSTEVYKIFTDFLRH</sequence>
<name>A0A6I2V0G2_9FIRM</name>
<gene>
    <name evidence="1" type="ORF">FYJ78_11785</name>
</gene>
<organism evidence="1 2">
    <name type="scientific">Selenomonas montiformis</name>
    <dbReference type="NCBI Taxonomy" id="2652285"/>
    <lineage>
        <taxon>Bacteria</taxon>
        <taxon>Bacillati</taxon>
        <taxon>Bacillota</taxon>
        <taxon>Negativicutes</taxon>
        <taxon>Selenomonadales</taxon>
        <taxon>Selenomonadaceae</taxon>
        <taxon>Selenomonas</taxon>
    </lineage>
</organism>
<dbReference type="RefSeq" id="WP_154621596.1">
    <property type="nucleotide sequence ID" value="NZ_VUNL01000016.1"/>
</dbReference>